<dbReference type="Proteomes" id="UP000042738">
    <property type="component" value="Chromosome"/>
</dbReference>
<dbReference type="PANTHER" id="PTHR24221:SF397">
    <property type="entry name" value="ABC TRANSPORTER, ATP-BINDING TRANSMEMBRANE PROTEIN"/>
    <property type="match status" value="1"/>
</dbReference>
<dbReference type="Pfam" id="PF00005">
    <property type="entry name" value="ABC_tran"/>
    <property type="match status" value="1"/>
</dbReference>
<dbReference type="SUPFAM" id="SSF52540">
    <property type="entry name" value="P-loop containing nucleoside triphosphate hydrolases"/>
    <property type="match status" value="1"/>
</dbReference>
<evidence type="ECO:0000256" key="4">
    <source>
        <dbReference type="ARBA" id="ARBA00022692"/>
    </source>
</evidence>
<dbReference type="SUPFAM" id="SSF90123">
    <property type="entry name" value="ABC transporter transmembrane region"/>
    <property type="match status" value="1"/>
</dbReference>
<name>A0A7D5NNN7_9GAMM</name>
<dbReference type="AlphaFoldDB" id="A0A7D5NNN7"/>
<comment type="subcellular location">
    <subcellularLocation>
        <location evidence="1">Cell membrane</location>
        <topology evidence="1">Multi-pass membrane protein</topology>
    </subcellularLocation>
</comment>
<dbReference type="PROSITE" id="PS00211">
    <property type="entry name" value="ABC_TRANSPORTER_1"/>
    <property type="match status" value="1"/>
</dbReference>
<reference evidence="9 10" key="1">
    <citation type="journal article" date="2014" name="Genome Announc.">
        <title>Whole-Genome Sequence of Serratia symbiotica Strain CWBI-2.3T, a Free-Living Symbiont of the Black Bean Aphid Aphis fabae.</title>
        <authorList>
            <person name="Foray V."/>
            <person name="Grigorescu A.S."/>
            <person name="Sabri A."/>
            <person name="Haubruge E."/>
            <person name="Lognay G."/>
            <person name="Francis F."/>
            <person name="Fauconnier M.L."/>
            <person name="Hance T."/>
            <person name="Thonart P."/>
        </authorList>
    </citation>
    <scope>NUCLEOTIDE SEQUENCE [LARGE SCALE GENOMIC DNA]</scope>
    <source>
        <strain evidence="9">CWBI-2.3</strain>
    </source>
</reference>
<keyword evidence="7" id="KW-1133">Transmembrane helix</keyword>
<dbReference type="GO" id="GO:0016887">
    <property type="term" value="F:ATP hydrolysis activity"/>
    <property type="evidence" value="ECO:0007669"/>
    <property type="project" value="InterPro"/>
</dbReference>
<evidence type="ECO:0000256" key="2">
    <source>
        <dbReference type="ARBA" id="ARBA00022448"/>
    </source>
</evidence>
<keyword evidence="5" id="KW-0547">Nucleotide-binding</keyword>
<evidence type="ECO:0000256" key="1">
    <source>
        <dbReference type="ARBA" id="ARBA00004651"/>
    </source>
</evidence>
<keyword evidence="3" id="KW-1003">Cell membrane</keyword>
<dbReference type="RefSeq" id="WP_040263911.1">
    <property type="nucleotide sequence ID" value="NZ_CP050855.1"/>
</dbReference>
<dbReference type="PANTHER" id="PTHR24221">
    <property type="entry name" value="ATP-BINDING CASSETTE SUB-FAMILY B"/>
    <property type="match status" value="1"/>
</dbReference>
<dbReference type="GO" id="GO:0005524">
    <property type="term" value="F:ATP binding"/>
    <property type="evidence" value="ECO:0007669"/>
    <property type="project" value="UniProtKB-KW"/>
</dbReference>
<evidence type="ECO:0000256" key="7">
    <source>
        <dbReference type="ARBA" id="ARBA00022989"/>
    </source>
</evidence>
<keyword evidence="8" id="KW-0472">Membrane</keyword>
<keyword evidence="6 9" id="KW-0067">ATP-binding</keyword>
<organism evidence="9 10">
    <name type="scientific">Serratia symbiotica</name>
    <dbReference type="NCBI Taxonomy" id="138074"/>
    <lineage>
        <taxon>Bacteria</taxon>
        <taxon>Pseudomonadati</taxon>
        <taxon>Pseudomonadota</taxon>
        <taxon>Gammaproteobacteria</taxon>
        <taxon>Enterobacterales</taxon>
        <taxon>Yersiniaceae</taxon>
        <taxon>Serratia</taxon>
    </lineage>
</organism>
<evidence type="ECO:0000256" key="6">
    <source>
        <dbReference type="ARBA" id="ARBA00022840"/>
    </source>
</evidence>
<dbReference type="Gene3D" id="3.40.50.300">
    <property type="entry name" value="P-loop containing nucleotide triphosphate hydrolases"/>
    <property type="match status" value="1"/>
</dbReference>
<dbReference type="InterPro" id="IPR027417">
    <property type="entry name" value="P-loop_NTPase"/>
</dbReference>
<dbReference type="Pfam" id="PF00664">
    <property type="entry name" value="ABC_membrane"/>
    <property type="match status" value="1"/>
</dbReference>
<evidence type="ECO:0000256" key="5">
    <source>
        <dbReference type="ARBA" id="ARBA00022741"/>
    </source>
</evidence>
<keyword evidence="4" id="KW-0812">Transmembrane</keyword>
<proteinExistence type="predicted"/>
<evidence type="ECO:0000313" key="9">
    <source>
        <dbReference type="EMBL" id="QLH64428.1"/>
    </source>
</evidence>
<dbReference type="InterPro" id="IPR036640">
    <property type="entry name" value="ABC1_TM_sf"/>
</dbReference>
<dbReference type="GO" id="GO:0140359">
    <property type="term" value="F:ABC-type transporter activity"/>
    <property type="evidence" value="ECO:0007669"/>
    <property type="project" value="InterPro"/>
</dbReference>
<sequence length="567" mass="62015">MTLSGLAALASLGALLFLAGSLRQLQDTPAVMPLYPLIGMIGCVVLTFVLRLQAFNLSHYAAFRLEKVLRGELACKLVKLSLGELQRMGSGVLVKVIQDDVKSLHIFVADSTPLYVRAVLMPLATMALLFSLDWRLALAALAVLVFGAVVLVLARRSSGEMQQRYHQTREQVSAAVIEFVQAMPVVRTFDSGSSSFGRYQHALENWVAVLKTWYRRAGYSARFSFSILNPLPTLSVLVWVGYGLMRHDSLDISAWVAVLLLASGMAESVMPMMMLNHRVAQTRLSVQRIYQLLAMQELPQPAFDRQPDDASVTFKNVRFHYPQGREVVALNDVSFHLPAGKIIALVGPSGAGKSTVTRLLLRFADVDEGHISIGGVDIRDMRTDTLMRQVSCVFQDNFLFADTIANNIRLGLPEMSMEAVMAAAKVAQAHDFISALPQGYDTLVGERGVFLSGGQRQRITIARAILQNRPILVLDEATAFADPENEAALIKALSAAMHGKTVIMVAHRLSMVTQADQILVFSQGQLVASGDHAGLLAQGGLYQRLWQQYQQAQQWTPGGAGVAVGEK</sequence>
<keyword evidence="2" id="KW-0813">Transport</keyword>
<dbReference type="FunFam" id="3.40.50.300:FF:000221">
    <property type="entry name" value="Multidrug ABC transporter ATP-binding protein"/>
    <property type="match status" value="1"/>
</dbReference>
<evidence type="ECO:0000313" key="10">
    <source>
        <dbReference type="Proteomes" id="UP000042738"/>
    </source>
</evidence>
<dbReference type="InterPro" id="IPR017871">
    <property type="entry name" value="ABC_transporter-like_CS"/>
</dbReference>
<dbReference type="SMART" id="SM00382">
    <property type="entry name" value="AAA"/>
    <property type="match status" value="1"/>
</dbReference>
<accession>A0A7D5NNN7</accession>
<dbReference type="Gene3D" id="1.20.1560.10">
    <property type="entry name" value="ABC transporter type 1, transmembrane domain"/>
    <property type="match status" value="1"/>
</dbReference>
<dbReference type="GO" id="GO:0005886">
    <property type="term" value="C:plasma membrane"/>
    <property type="evidence" value="ECO:0007669"/>
    <property type="project" value="UniProtKB-SubCell"/>
</dbReference>
<gene>
    <name evidence="9" type="ORF">SYMBAF_14885</name>
</gene>
<dbReference type="InterPro" id="IPR039421">
    <property type="entry name" value="Type_1_exporter"/>
</dbReference>
<evidence type="ECO:0000256" key="3">
    <source>
        <dbReference type="ARBA" id="ARBA00022475"/>
    </source>
</evidence>
<dbReference type="EMBL" id="CP050855">
    <property type="protein sequence ID" value="QLH64428.1"/>
    <property type="molecule type" value="Genomic_DNA"/>
</dbReference>
<dbReference type="GO" id="GO:0034040">
    <property type="term" value="F:ATPase-coupled lipid transmembrane transporter activity"/>
    <property type="evidence" value="ECO:0007669"/>
    <property type="project" value="TreeGrafter"/>
</dbReference>
<dbReference type="InterPro" id="IPR011527">
    <property type="entry name" value="ABC1_TM_dom"/>
</dbReference>
<dbReference type="InterPro" id="IPR003439">
    <property type="entry name" value="ABC_transporter-like_ATP-bd"/>
</dbReference>
<protein>
    <submittedName>
        <fullName evidence="9">ABC transporter ATP-binding protein</fullName>
    </submittedName>
</protein>
<evidence type="ECO:0000256" key="8">
    <source>
        <dbReference type="ARBA" id="ARBA00023136"/>
    </source>
</evidence>
<dbReference type="GeneID" id="93737769"/>
<dbReference type="PROSITE" id="PS50893">
    <property type="entry name" value="ABC_TRANSPORTER_2"/>
    <property type="match status" value="1"/>
</dbReference>
<dbReference type="PROSITE" id="PS50929">
    <property type="entry name" value="ABC_TM1F"/>
    <property type="match status" value="1"/>
</dbReference>
<dbReference type="InterPro" id="IPR003593">
    <property type="entry name" value="AAA+_ATPase"/>
</dbReference>